<proteinExistence type="predicted"/>
<sequence length="293" mass="31262">MFLREADDHNFVEMEFLQSHHSANNSESPYTLGAGEYVISEARACKLYALCSVGSIEASIPSALCSGSLGGEDEAEEHQIHHHQHQAHAENSLAGLQASLRLQDLSEDEAGQQQHIQANGTAGPSAGAQGQLVGEFGTSFWVDDMAGFPLPPLDLDPLPPGLFSPCSGTYNWGCARGDYMPRPGNVNGEGMADVLLSLKHAVVHPASPTGGYYTTNGLPSHGYSTQDYGQNLAAAAASHYAQTPAMSVNVSMNMTMNMNMHPGYEQNYTGAWGVEPLLSPAPQYAGVEQQQQQ</sequence>
<dbReference type="STRING" id="543379.A0A232EIA5"/>
<name>A0A232EIA5_9HYME</name>
<dbReference type="AlphaFoldDB" id="A0A232EIA5"/>
<evidence type="ECO:0000256" key="1">
    <source>
        <dbReference type="SAM" id="MobiDB-lite"/>
    </source>
</evidence>
<feature type="region of interest" description="Disordered" evidence="1">
    <location>
        <begin position="107"/>
        <end position="129"/>
    </location>
</feature>
<protein>
    <submittedName>
        <fullName evidence="2">Uncharacterized protein</fullName>
    </submittedName>
</protein>
<feature type="compositionally biased region" description="Polar residues" evidence="1">
    <location>
        <begin position="111"/>
        <end position="122"/>
    </location>
</feature>
<feature type="non-terminal residue" evidence="2">
    <location>
        <position position="293"/>
    </location>
</feature>
<gene>
    <name evidence="2" type="ORF">TSAR_015016</name>
</gene>
<evidence type="ECO:0000313" key="3">
    <source>
        <dbReference type="Proteomes" id="UP000215335"/>
    </source>
</evidence>
<keyword evidence="3" id="KW-1185">Reference proteome</keyword>
<reference evidence="2 3" key="1">
    <citation type="journal article" date="2017" name="Curr. Biol.">
        <title>The Evolution of Venom by Co-option of Single-Copy Genes.</title>
        <authorList>
            <person name="Martinson E.O."/>
            <person name="Mrinalini"/>
            <person name="Kelkar Y.D."/>
            <person name="Chang C.H."/>
            <person name="Werren J.H."/>
        </authorList>
    </citation>
    <scope>NUCLEOTIDE SEQUENCE [LARGE SCALE GENOMIC DNA]</scope>
    <source>
        <strain evidence="2 3">Alberta</strain>
        <tissue evidence="2">Whole body</tissue>
    </source>
</reference>
<comment type="caution">
    <text evidence="2">The sequence shown here is derived from an EMBL/GenBank/DDBJ whole genome shotgun (WGS) entry which is preliminary data.</text>
</comment>
<accession>A0A232EIA5</accession>
<organism evidence="2 3">
    <name type="scientific">Trichomalopsis sarcophagae</name>
    <dbReference type="NCBI Taxonomy" id="543379"/>
    <lineage>
        <taxon>Eukaryota</taxon>
        <taxon>Metazoa</taxon>
        <taxon>Ecdysozoa</taxon>
        <taxon>Arthropoda</taxon>
        <taxon>Hexapoda</taxon>
        <taxon>Insecta</taxon>
        <taxon>Pterygota</taxon>
        <taxon>Neoptera</taxon>
        <taxon>Endopterygota</taxon>
        <taxon>Hymenoptera</taxon>
        <taxon>Apocrita</taxon>
        <taxon>Proctotrupomorpha</taxon>
        <taxon>Chalcidoidea</taxon>
        <taxon>Pteromalidae</taxon>
        <taxon>Pteromalinae</taxon>
        <taxon>Trichomalopsis</taxon>
    </lineage>
</organism>
<evidence type="ECO:0000313" key="2">
    <source>
        <dbReference type="EMBL" id="OXU18051.1"/>
    </source>
</evidence>
<dbReference type="EMBL" id="NNAY01004321">
    <property type="protein sequence ID" value="OXU18051.1"/>
    <property type="molecule type" value="Genomic_DNA"/>
</dbReference>
<dbReference type="OrthoDB" id="8113227at2759"/>
<dbReference type="Proteomes" id="UP000215335">
    <property type="component" value="Unassembled WGS sequence"/>
</dbReference>